<dbReference type="OrthoDB" id="73498at2759"/>
<dbReference type="GO" id="GO:0016020">
    <property type="term" value="C:membrane"/>
    <property type="evidence" value="ECO:0007669"/>
    <property type="project" value="UniProtKB-SubCell"/>
</dbReference>
<evidence type="ECO:0000256" key="5">
    <source>
        <dbReference type="ARBA" id="ARBA00023180"/>
    </source>
</evidence>
<accession>D8MB80</accession>
<keyword evidence="4 8" id="KW-0472">Membrane</keyword>
<evidence type="ECO:0000256" key="4">
    <source>
        <dbReference type="ARBA" id="ARBA00023136"/>
    </source>
</evidence>
<dbReference type="RefSeq" id="XP_012899367.1">
    <property type="nucleotide sequence ID" value="XM_013043913.1"/>
</dbReference>
<organism evidence="9">
    <name type="scientific">Blastocystis hominis</name>
    <dbReference type="NCBI Taxonomy" id="12968"/>
    <lineage>
        <taxon>Eukaryota</taxon>
        <taxon>Sar</taxon>
        <taxon>Stramenopiles</taxon>
        <taxon>Bigyra</taxon>
        <taxon>Opalozoa</taxon>
        <taxon>Opalinata</taxon>
        <taxon>Blastocystidae</taxon>
        <taxon>Blastocystis</taxon>
    </lineage>
</organism>
<dbReference type="InterPro" id="IPR010291">
    <property type="entry name" value="Ion_channel_UNC-93"/>
</dbReference>
<dbReference type="SUPFAM" id="SSF103473">
    <property type="entry name" value="MFS general substrate transporter"/>
    <property type="match status" value="1"/>
</dbReference>
<dbReference type="AlphaFoldDB" id="D8MB80"/>
<dbReference type="InterPro" id="IPR036259">
    <property type="entry name" value="MFS_trans_sf"/>
</dbReference>
<evidence type="ECO:0000256" key="8">
    <source>
        <dbReference type="SAM" id="Phobius"/>
    </source>
</evidence>
<proteinExistence type="predicted"/>
<protein>
    <recommendedName>
        <fullName evidence="6">UNC93-like protein MFSD11</fullName>
    </recommendedName>
    <alternativeName>
        <fullName evidence="7">Major facilitator superfamily domain-containing protein 11</fullName>
    </alternativeName>
</protein>
<reference evidence="9" key="1">
    <citation type="submission" date="2010-02" db="EMBL/GenBank/DDBJ databases">
        <title>Sequencing and annotation of the Blastocystis hominis genome.</title>
        <authorList>
            <person name="Wincker P."/>
        </authorList>
    </citation>
    <scope>NUCLEOTIDE SEQUENCE</scope>
    <source>
        <strain evidence="9">Singapore isolate B</strain>
    </source>
</reference>
<dbReference type="EMBL" id="FN668690">
    <property type="protein sequence ID" value="CBK25319.2"/>
    <property type="molecule type" value="Genomic_DNA"/>
</dbReference>
<dbReference type="GeneID" id="24921924"/>
<evidence type="ECO:0000256" key="2">
    <source>
        <dbReference type="ARBA" id="ARBA00022692"/>
    </source>
</evidence>
<comment type="subcellular location">
    <subcellularLocation>
        <location evidence="1">Membrane</location>
        <topology evidence="1">Multi-pass membrane protein</topology>
    </subcellularLocation>
</comment>
<dbReference type="Pfam" id="PF05978">
    <property type="entry name" value="UNC-93"/>
    <property type="match status" value="1"/>
</dbReference>
<evidence type="ECO:0000256" key="6">
    <source>
        <dbReference type="ARBA" id="ARBA00040302"/>
    </source>
</evidence>
<feature type="transmembrane region" description="Helical" evidence="8">
    <location>
        <begin position="115"/>
        <end position="138"/>
    </location>
</feature>
<evidence type="ECO:0000313" key="9">
    <source>
        <dbReference type="EMBL" id="CBK25319.2"/>
    </source>
</evidence>
<keyword evidence="10" id="KW-1185">Reference proteome</keyword>
<feature type="transmembrane region" description="Helical" evidence="8">
    <location>
        <begin position="56"/>
        <end position="80"/>
    </location>
</feature>
<dbReference type="PANTHER" id="PTHR23294">
    <property type="entry name" value="ET TRANSLATION PRODUCT-RELATED"/>
    <property type="match status" value="1"/>
</dbReference>
<dbReference type="PANTHER" id="PTHR23294:SF0">
    <property type="entry name" value="UNC93-LIKE PROTEIN MFSD11"/>
    <property type="match status" value="1"/>
</dbReference>
<gene>
    <name evidence="9" type="ORF">GSBLH_T00004932001</name>
</gene>
<dbReference type="InterPro" id="IPR051617">
    <property type="entry name" value="UNC-93-like_regulator"/>
</dbReference>
<evidence type="ECO:0000256" key="3">
    <source>
        <dbReference type="ARBA" id="ARBA00022989"/>
    </source>
</evidence>
<evidence type="ECO:0000256" key="7">
    <source>
        <dbReference type="ARBA" id="ARBA00041910"/>
    </source>
</evidence>
<keyword evidence="5" id="KW-0325">Glycoprotein</keyword>
<keyword evidence="3 8" id="KW-1133">Transmembrane helix</keyword>
<dbReference type="InParanoid" id="D8MB80"/>
<evidence type="ECO:0000313" key="10">
    <source>
        <dbReference type="Proteomes" id="UP000008312"/>
    </source>
</evidence>
<dbReference type="Proteomes" id="UP000008312">
    <property type="component" value="Unassembled WGS sequence"/>
</dbReference>
<feature type="transmembrane region" description="Helical" evidence="8">
    <location>
        <begin position="29"/>
        <end position="50"/>
    </location>
</feature>
<keyword evidence="2 8" id="KW-0812">Transmembrane</keyword>
<name>D8MB80_BLAHO</name>
<sequence length="215" mass="23464">MRRQSSRKMSICEPVINKSEVQGGTKMNAINVALLSVAFGINFFGTNAFMNFAVPILGNIGSIGMAIVNIVNAFSNFLVPSVIKMFGSAERTIFWCGFSYIIYISQFSYILPVVPYLICACHGFLSAMVWASQGIILGNNSNDSDRGKKSGIFMSIYMFGSVFPPYLFSLTPRRWVALPPAFSSICWAFPRTSTTVGTAARPSSSSSLAAWRVSP</sequence>
<evidence type="ECO:0000256" key="1">
    <source>
        <dbReference type="ARBA" id="ARBA00004141"/>
    </source>
</evidence>
<feature type="transmembrane region" description="Helical" evidence="8">
    <location>
        <begin position="150"/>
        <end position="168"/>
    </location>
</feature>